<gene>
    <name evidence="10" type="ORF">K8I29_04250</name>
</gene>
<organism evidence="10 11">
    <name type="scientific">Candidatus Nitrobium versatile</name>
    <dbReference type="NCBI Taxonomy" id="2884831"/>
    <lineage>
        <taxon>Bacteria</taxon>
        <taxon>Pseudomonadati</taxon>
        <taxon>Nitrospirota</taxon>
        <taxon>Nitrospiria</taxon>
        <taxon>Nitrospirales</taxon>
        <taxon>Nitrospiraceae</taxon>
        <taxon>Candidatus Nitrobium</taxon>
    </lineage>
</organism>
<evidence type="ECO:0000256" key="5">
    <source>
        <dbReference type="ARBA" id="ARBA00022676"/>
    </source>
</evidence>
<evidence type="ECO:0000256" key="9">
    <source>
        <dbReference type="ARBA" id="ARBA00031501"/>
    </source>
</evidence>
<dbReference type="EC" id="2.4.1.25" evidence="3"/>
<evidence type="ECO:0000256" key="7">
    <source>
        <dbReference type="ARBA" id="ARBA00023277"/>
    </source>
</evidence>
<name>A0A953J6B1_9BACT</name>
<dbReference type="PANTHER" id="PTHR32438">
    <property type="entry name" value="4-ALPHA-GLUCANOTRANSFERASE DPE1, CHLOROPLASTIC/AMYLOPLASTIC"/>
    <property type="match status" value="1"/>
</dbReference>
<dbReference type="InterPro" id="IPR003385">
    <property type="entry name" value="Glyco_hydro_77"/>
</dbReference>
<comment type="caution">
    <text evidence="10">The sequence shown here is derived from an EMBL/GenBank/DDBJ whole genome shotgun (WGS) entry which is preliminary data.</text>
</comment>
<proteinExistence type="inferred from homology"/>
<reference evidence="10" key="1">
    <citation type="journal article" date="2021" name="bioRxiv">
        <title>Unraveling nitrogen, sulfur and carbon metabolic pathways and microbial community transcriptional responses to substrate deprivation and toxicity stresses in a bioreactor mimicking anoxic brackish coastal sediment conditions.</title>
        <authorList>
            <person name="Martins P.D."/>
            <person name="Echeveste M.J."/>
            <person name="Arshad A."/>
            <person name="Kurth J."/>
            <person name="Ouboter H."/>
            <person name="Jetten M.S.M."/>
            <person name="Welte C.U."/>
        </authorList>
    </citation>
    <scope>NUCLEOTIDE SEQUENCE</scope>
    <source>
        <strain evidence="10">MAG_39</strain>
    </source>
</reference>
<dbReference type="Proteomes" id="UP000705867">
    <property type="component" value="Unassembled WGS sequence"/>
</dbReference>
<keyword evidence="6 10" id="KW-0808">Transferase</keyword>
<dbReference type="GO" id="GO:0004134">
    <property type="term" value="F:4-alpha-glucanotransferase activity"/>
    <property type="evidence" value="ECO:0007669"/>
    <property type="project" value="UniProtKB-EC"/>
</dbReference>
<comment type="similarity">
    <text evidence="2">Belongs to the disproportionating enzyme family.</text>
</comment>
<protein>
    <recommendedName>
        <fullName evidence="4">4-alpha-glucanotransferase</fullName>
        <ecNumber evidence="3">2.4.1.25</ecNumber>
    </recommendedName>
    <alternativeName>
        <fullName evidence="8">Amylomaltase</fullName>
    </alternativeName>
    <alternativeName>
        <fullName evidence="9">Disproportionating enzyme</fullName>
    </alternativeName>
</protein>
<dbReference type="InterPro" id="IPR017853">
    <property type="entry name" value="GH"/>
</dbReference>
<dbReference type="Gene3D" id="3.20.20.80">
    <property type="entry name" value="Glycosidases"/>
    <property type="match status" value="1"/>
</dbReference>
<evidence type="ECO:0000256" key="4">
    <source>
        <dbReference type="ARBA" id="ARBA00020295"/>
    </source>
</evidence>
<dbReference type="EMBL" id="JAIOIV010000032">
    <property type="protein sequence ID" value="MBZ0155412.1"/>
    <property type="molecule type" value="Genomic_DNA"/>
</dbReference>
<accession>A0A953J6B1</accession>
<reference evidence="10" key="2">
    <citation type="submission" date="2021-08" db="EMBL/GenBank/DDBJ databases">
        <authorList>
            <person name="Dalcin Martins P."/>
        </authorList>
    </citation>
    <scope>NUCLEOTIDE SEQUENCE</scope>
    <source>
        <strain evidence="10">MAG_39</strain>
    </source>
</reference>
<evidence type="ECO:0000256" key="6">
    <source>
        <dbReference type="ARBA" id="ARBA00022679"/>
    </source>
</evidence>
<dbReference type="SUPFAM" id="SSF51445">
    <property type="entry name" value="(Trans)glycosidases"/>
    <property type="match status" value="1"/>
</dbReference>
<dbReference type="GO" id="GO:0005975">
    <property type="term" value="P:carbohydrate metabolic process"/>
    <property type="evidence" value="ECO:0007669"/>
    <property type="project" value="InterPro"/>
</dbReference>
<evidence type="ECO:0000256" key="8">
    <source>
        <dbReference type="ARBA" id="ARBA00031423"/>
    </source>
</evidence>
<sequence length="141" mass="15791">MTMFFGALYRRFARKQLSEWSVEIRRRRPDAVRDAQDTLREECERERFLQYLFHRQWFALKEYSNAGGVQIIGDIPLYVNCTSSDVCAHPGIFKVDEDLAPLGKGGGAPPIFSVRRVSSSKAPYTGGMLYSATGTAGGYGV</sequence>
<evidence type="ECO:0000313" key="11">
    <source>
        <dbReference type="Proteomes" id="UP000705867"/>
    </source>
</evidence>
<evidence type="ECO:0000256" key="1">
    <source>
        <dbReference type="ARBA" id="ARBA00000439"/>
    </source>
</evidence>
<dbReference type="Pfam" id="PF02446">
    <property type="entry name" value="Glyco_hydro_77"/>
    <property type="match status" value="1"/>
</dbReference>
<evidence type="ECO:0000256" key="2">
    <source>
        <dbReference type="ARBA" id="ARBA00005684"/>
    </source>
</evidence>
<comment type="catalytic activity">
    <reaction evidence="1">
        <text>Transfers a segment of a (1-&gt;4)-alpha-D-glucan to a new position in an acceptor, which may be glucose or a (1-&gt;4)-alpha-D-glucan.</text>
        <dbReference type="EC" id="2.4.1.25"/>
    </reaction>
</comment>
<evidence type="ECO:0000313" key="10">
    <source>
        <dbReference type="EMBL" id="MBZ0155412.1"/>
    </source>
</evidence>
<keyword evidence="7" id="KW-0119">Carbohydrate metabolism</keyword>
<dbReference type="PANTHER" id="PTHR32438:SF5">
    <property type="entry name" value="4-ALPHA-GLUCANOTRANSFERASE DPE1, CHLOROPLASTIC_AMYLOPLASTIC"/>
    <property type="match status" value="1"/>
</dbReference>
<keyword evidence="5 10" id="KW-0328">Glycosyltransferase</keyword>
<dbReference type="AlphaFoldDB" id="A0A953J6B1"/>
<evidence type="ECO:0000256" key="3">
    <source>
        <dbReference type="ARBA" id="ARBA00012560"/>
    </source>
</evidence>